<evidence type="ECO:0000313" key="6">
    <source>
        <dbReference type="EMBL" id="KAI5430965.1"/>
    </source>
</evidence>
<feature type="domain" description="Ubiquitin-like protease family profile" evidence="5">
    <location>
        <begin position="103"/>
        <end position="340"/>
    </location>
</feature>
<organism evidence="6 7">
    <name type="scientific">Pisum sativum</name>
    <name type="common">Garden pea</name>
    <name type="synonym">Lathyrus oleraceus</name>
    <dbReference type="NCBI Taxonomy" id="3888"/>
    <lineage>
        <taxon>Eukaryota</taxon>
        <taxon>Viridiplantae</taxon>
        <taxon>Streptophyta</taxon>
        <taxon>Embryophyta</taxon>
        <taxon>Tracheophyta</taxon>
        <taxon>Spermatophyta</taxon>
        <taxon>Magnoliopsida</taxon>
        <taxon>eudicotyledons</taxon>
        <taxon>Gunneridae</taxon>
        <taxon>Pentapetalae</taxon>
        <taxon>rosids</taxon>
        <taxon>fabids</taxon>
        <taxon>Fabales</taxon>
        <taxon>Fabaceae</taxon>
        <taxon>Papilionoideae</taxon>
        <taxon>50 kb inversion clade</taxon>
        <taxon>NPAAA clade</taxon>
        <taxon>Hologalegina</taxon>
        <taxon>IRL clade</taxon>
        <taxon>Fabeae</taxon>
        <taxon>Lathyrus</taxon>
    </lineage>
</organism>
<reference evidence="6 7" key="1">
    <citation type="journal article" date="2022" name="Nat. Genet.">
        <title>Improved pea reference genome and pan-genome highlight genomic features and evolutionary characteristics.</title>
        <authorList>
            <person name="Yang T."/>
            <person name="Liu R."/>
            <person name="Luo Y."/>
            <person name="Hu S."/>
            <person name="Wang D."/>
            <person name="Wang C."/>
            <person name="Pandey M.K."/>
            <person name="Ge S."/>
            <person name="Xu Q."/>
            <person name="Li N."/>
            <person name="Li G."/>
            <person name="Huang Y."/>
            <person name="Saxena R.K."/>
            <person name="Ji Y."/>
            <person name="Li M."/>
            <person name="Yan X."/>
            <person name="He Y."/>
            <person name="Liu Y."/>
            <person name="Wang X."/>
            <person name="Xiang C."/>
            <person name="Varshney R.K."/>
            <person name="Ding H."/>
            <person name="Gao S."/>
            <person name="Zong X."/>
        </authorList>
    </citation>
    <scope>NUCLEOTIDE SEQUENCE [LARGE SCALE GENOMIC DNA]</scope>
    <source>
        <strain evidence="6 7">cv. Zhongwan 6</strain>
    </source>
</reference>
<dbReference type="PROSITE" id="PS50600">
    <property type="entry name" value="ULP_PROTEASE"/>
    <property type="match status" value="1"/>
</dbReference>
<gene>
    <name evidence="6" type="ORF">KIW84_035202</name>
</gene>
<evidence type="ECO:0000256" key="1">
    <source>
        <dbReference type="ARBA" id="ARBA00005234"/>
    </source>
</evidence>
<dbReference type="AlphaFoldDB" id="A0A9D4Y5J3"/>
<evidence type="ECO:0000256" key="2">
    <source>
        <dbReference type="ARBA" id="ARBA00022670"/>
    </source>
</evidence>
<dbReference type="InterPro" id="IPR003653">
    <property type="entry name" value="Peptidase_C48_C"/>
</dbReference>
<sequence length="385" mass="43804">MRDAVGSFVGWPSDLIFPDAETPTRPTHKAGKGISRRIESVASQKEVPGRKLKKAGNDIPTTSGTKSQIMMHLEKMVEESDIMHDAIRSVDFDEGVFGIAHSEIIAKEDMQQLFEHEELGIAVIHTYIWYMYVTLMRGTELCNRFNFIAASRINTTFITKNPTSVKNELVDRFMAAGDNTTPSLYFLPFNSGNGGHWVLVAMDLSRLMVYYLDSLSGDWSKYPSMKKTVDATSSYPLDSCASTHGNQNNEYEEIGHRNEDGLVYVSKYCFDASLDVVDHKKYVSTDASDGSSRERLLGSFKKIVDCDATQKQNLLSTFEMPLDIIIDKCLIQEIMVEYNYVSKLIINVLKEAFKLQEHLLALRRYHFMELADWADLFILSLWRHK</sequence>
<comment type="caution">
    <text evidence="6">The sequence shown here is derived from an EMBL/GenBank/DDBJ whole genome shotgun (WGS) entry which is preliminary data.</text>
</comment>
<dbReference type="Gramene" id="Psat03G0520200-T1">
    <property type="protein sequence ID" value="KAI5430965.1"/>
    <property type="gene ID" value="KIW84_035202"/>
</dbReference>
<evidence type="ECO:0000259" key="5">
    <source>
        <dbReference type="PROSITE" id="PS50600"/>
    </source>
</evidence>
<dbReference type="Gene3D" id="3.40.395.10">
    <property type="entry name" value="Adenoviral Proteinase, Chain A"/>
    <property type="match status" value="1"/>
</dbReference>
<dbReference type="GO" id="GO:0006508">
    <property type="term" value="P:proteolysis"/>
    <property type="evidence" value="ECO:0007669"/>
    <property type="project" value="UniProtKB-KW"/>
</dbReference>
<dbReference type="EMBL" id="JAMSHJ010000003">
    <property type="protein sequence ID" value="KAI5430965.1"/>
    <property type="molecule type" value="Genomic_DNA"/>
</dbReference>
<feature type="region of interest" description="Disordered" evidence="4">
    <location>
        <begin position="16"/>
        <end position="65"/>
    </location>
</feature>
<dbReference type="InterPro" id="IPR038765">
    <property type="entry name" value="Papain-like_cys_pep_sf"/>
</dbReference>
<comment type="similarity">
    <text evidence="1">Belongs to the peptidase C48 family.</text>
</comment>
<dbReference type="SUPFAM" id="SSF54001">
    <property type="entry name" value="Cysteine proteinases"/>
    <property type="match status" value="1"/>
</dbReference>
<keyword evidence="3" id="KW-0378">Hydrolase</keyword>
<dbReference type="GO" id="GO:0008234">
    <property type="term" value="F:cysteine-type peptidase activity"/>
    <property type="evidence" value="ECO:0007669"/>
    <property type="project" value="InterPro"/>
</dbReference>
<feature type="compositionally biased region" description="Basic residues" evidence="4">
    <location>
        <begin position="26"/>
        <end position="35"/>
    </location>
</feature>
<evidence type="ECO:0000313" key="7">
    <source>
        <dbReference type="Proteomes" id="UP001058974"/>
    </source>
</evidence>
<accession>A0A9D4Y5J3</accession>
<keyword evidence="2" id="KW-0645">Protease</keyword>
<protein>
    <recommendedName>
        <fullName evidence="5">Ubiquitin-like protease family profile domain-containing protein</fullName>
    </recommendedName>
</protein>
<evidence type="ECO:0000256" key="4">
    <source>
        <dbReference type="SAM" id="MobiDB-lite"/>
    </source>
</evidence>
<keyword evidence="7" id="KW-1185">Reference proteome</keyword>
<dbReference type="Proteomes" id="UP001058974">
    <property type="component" value="Chromosome 3"/>
</dbReference>
<name>A0A9D4Y5J3_PEA</name>
<evidence type="ECO:0000256" key="3">
    <source>
        <dbReference type="ARBA" id="ARBA00022801"/>
    </source>
</evidence>
<proteinExistence type="inferred from homology"/>